<dbReference type="AlphaFoldDB" id="A0A916ZIS4"/>
<name>A0A916ZIS4_9SPHN</name>
<reference evidence="1" key="2">
    <citation type="submission" date="2020-09" db="EMBL/GenBank/DDBJ databases">
        <authorList>
            <person name="Sun Q."/>
            <person name="Zhou Y."/>
        </authorList>
    </citation>
    <scope>NUCLEOTIDE SEQUENCE</scope>
    <source>
        <strain evidence="1">CGMCC 1.15519</strain>
    </source>
</reference>
<protein>
    <recommendedName>
        <fullName evidence="3">DUF2971 domain-containing protein</fullName>
    </recommendedName>
</protein>
<evidence type="ECO:0000313" key="2">
    <source>
        <dbReference type="Proteomes" id="UP000635071"/>
    </source>
</evidence>
<accession>A0A916ZIS4</accession>
<reference evidence="1" key="1">
    <citation type="journal article" date="2014" name="Int. J. Syst. Evol. Microbiol.">
        <title>Complete genome sequence of Corynebacterium casei LMG S-19264T (=DSM 44701T), isolated from a smear-ripened cheese.</title>
        <authorList>
            <consortium name="US DOE Joint Genome Institute (JGI-PGF)"/>
            <person name="Walter F."/>
            <person name="Albersmeier A."/>
            <person name="Kalinowski J."/>
            <person name="Ruckert C."/>
        </authorList>
    </citation>
    <scope>NUCLEOTIDE SEQUENCE</scope>
    <source>
        <strain evidence="1">CGMCC 1.15519</strain>
    </source>
</reference>
<comment type="caution">
    <text evidence="1">The sequence shown here is derived from an EMBL/GenBank/DDBJ whole genome shotgun (WGS) entry which is preliminary data.</text>
</comment>
<gene>
    <name evidence="1" type="ORF">GCM10011529_00880</name>
</gene>
<sequence length="163" mass="18353">MHYTTAEAAYKIICNKEIWLRSAAVMNDFSEIDYGLKCLKSAWDSPNGIALQEMLDRLHPSLRADLTNLFDGHAENLRTDTYLTSLSDHSDNEDNFGRLSMWRAYGGKVGVALVLNPSAFSGTTDAMKVFSSPVLYADEQKLHCMVPELDRSFAGFRRRNEPP</sequence>
<evidence type="ECO:0008006" key="3">
    <source>
        <dbReference type="Google" id="ProtNLM"/>
    </source>
</evidence>
<dbReference type="Proteomes" id="UP000635071">
    <property type="component" value="Unassembled WGS sequence"/>
</dbReference>
<proteinExistence type="predicted"/>
<keyword evidence="2" id="KW-1185">Reference proteome</keyword>
<organism evidence="1 2">
    <name type="scientific">Sandarakinorhabdus glacialis</name>
    <dbReference type="NCBI Taxonomy" id="1614636"/>
    <lineage>
        <taxon>Bacteria</taxon>
        <taxon>Pseudomonadati</taxon>
        <taxon>Pseudomonadota</taxon>
        <taxon>Alphaproteobacteria</taxon>
        <taxon>Sphingomonadales</taxon>
        <taxon>Sphingosinicellaceae</taxon>
        <taxon>Sandarakinorhabdus</taxon>
    </lineage>
</organism>
<dbReference type="EMBL" id="BMJM01000001">
    <property type="protein sequence ID" value="GGD98639.1"/>
    <property type="molecule type" value="Genomic_DNA"/>
</dbReference>
<evidence type="ECO:0000313" key="1">
    <source>
        <dbReference type="EMBL" id="GGD98639.1"/>
    </source>
</evidence>